<gene>
    <name evidence="1" type="ORF">BJ138DRAFT_1147129</name>
</gene>
<sequence length="644" mass="71105">MSGGNCAQCGNKRVLRDYLLHLKFKTNYSFLAPHTSYVYKMIRRPSQWSLACLALLAQTRAAPADIPPAASFYVHNLPGLHQDTSHPLNIYAGHILSDPNAASAGSTDILAHLFFVMVKARKTADKERLMFWFNGGPGCSSFDGLMMEIGPWRVDGEGGLKTVQGGWEEYTTMVYLDQPAGTGLSYTSTNHYVHSLTEASKHVIQFLRTFYQVFPEYRHVDTYLGGESFAGQYIPYFADAILSSDLHLPLQGVAIGNGWIDGRSQYPAYLDYAVTHGIVDANSEEYKKSKQDTDQCMAEFNRITGLEPIHVNKCESLTNSVLAPKSRMVGGKKKCVNVYDVRLEDDYPACGMQWPPDLTNISSYLARKDVLVALHATAKSESWVECLGRVGNELHDNLSASSITLLPGILQRIPVLLFAGDQDFICNYMGIESMIKSMTWNGGTGLGTVQTRSWTVNGSPAGTWVSSRNLTYAKLFNASHMAPYDVPDVAHDMILRFMGMNFSAIVEGSARIPSSVGDDVKPVLLDGGNLPLSPIPPGKTPEQTKAQWDAYYNAGSVTLILILIAMAVGICIWCRLRRRPVHLSKTEVTEENIPLASAADGYDFDESRARRKRKGKERADDESSSPIFDVGEDDVDYCGDEGHR</sequence>
<proteinExistence type="predicted"/>
<dbReference type="EMBL" id="MU267640">
    <property type="protein sequence ID" value="KAH7912950.1"/>
    <property type="molecule type" value="Genomic_DNA"/>
</dbReference>
<keyword evidence="2" id="KW-1185">Reference proteome</keyword>
<organism evidence="1 2">
    <name type="scientific">Hygrophoropsis aurantiaca</name>
    <dbReference type="NCBI Taxonomy" id="72124"/>
    <lineage>
        <taxon>Eukaryota</taxon>
        <taxon>Fungi</taxon>
        <taxon>Dikarya</taxon>
        <taxon>Basidiomycota</taxon>
        <taxon>Agaricomycotina</taxon>
        <taxon>Agaricomycetes</taxon>
        <taxon>Agaricomycetidae</taxon>
        <taxon>Boletales</taxon>
        <taxon>Coniophorineae</taxon>
        <taxon>Hygrophoropsidaceae</taxon>
        <taxon>Hygrophoropsis</taxon>
    </lineage>
</organism>
<protein>
    <submittedName>
        <fullName evidence="1">Alpha/Beta hydrolase protein</fullName>
    </submittedName>
</protein>
<keyword evidence="1" id="KW-0378">Hydrolase</keyword>
<name>A0ACB8AIC3_9AGAM</name>
<dbReference type="Proteomes" id="UP000790377">
    <property type="component" value="Unassembled WGS sequence"/>
</dbReference>
<comment type="caution">
    <text evidence="1">The sequence shown here is derived from an EMBL/GenBank/DDBJ whole genome shotgun (WGS) entry which is preliminary data.</text>
</comment>
<evidence type="ECO:0000313" key="2">
    <source>
        <dbReference type="Proteomes" id="UP000790377"/>
    </source>
</evidence>
<evidence type="ECO:0000313" key="1">
    <source>
        <dbReference type="EMBL" id="KAH7912950.1"/>
    </source>
</evidence>
<reference evidence="1" key="1">
    <citation type="journal article" date="2021" name="New Phytol.">
        <title>Evolutionary innovations through gain and loss of genes in the ectomycorrhizal Boletales.</title>
        <authorList>
            <person name="Wu G."/>
            <person name="Miyauchi S."/>
            <person name="Morin E."/>
            <person name="Kuo A."/>
            <person name="Drula E."/>
            <person name="Varga T."/>
            <person name="Kohler A."/>
            <person name="Feng B."/>
            <person name="Cao Y."/>
            <person name="Lipzen A."/>
            <person name="Daum C."/>
            <person name="Hundley H."/>
            <person name="Pangilinan J."/>
            <person name="Johnson J."/>
            <person name="Barry K."/>
            <person name="LaButti K."/>
            <person name="Ng V."/>
            <person name="Ahrendt S."/>
            <person name="Min B."/>
            <person name="Choi I.G."/>
            <person name="Park H."/>
            <person name="Plett J.M."/>
            <person name="Magnuson J."/>
            <person name="Spatafora J.W."/>
            <person name="Nagy L.G."/>
            <person name="Henrissat B."/>
            <person name="Grigoriev I.V."/>
            <person name="Yang Z.L."/>
            <person name="Xu J."/>
            <person name="Martin F.M."/>
        </authorList>
    </citation>
    <scope>NUCLEOTIDE SEQUENCE</scope>
    <source>
        <strain evidence="1">ATCC 28755</strain>
    </source>
</reference>
<accession>A0ACB8AIC3</accession>